<dbReference type="AlphaFoldDB" id="A0A0W8F3S2"/>
<reference evidence="2" key="1">
    <citation type="journal article" date="2015" name="Proc. Natl. Acad. Sci. U.S.A.">
        <title>Networks of energetic and metabolic interactions define dynamics in microbial communities.</title>
        <authorList>
            <person name="Embree M."/>
            <person name="Liu J.K."/>
            <person name="Al-Bassam M.M."/>
            <person name="Zengler K."/>
        </authorList>
    </citation>
    <scope>NUCLEOTIDE SEQUENCE</scope>
</reference>
<organism evidence="2">
    <name type="scientific">hydrocarbon metagenome</name>
    <dbReference type="NCBI Taxonomy" id="938273"/>
    <lineage>
        <taxon>unclassified sequences</taxon>
        <taxon>metagenomes</taxon>
        <taxon>ecological metagenomes</taxon>
    </lineage>
</organism>
<sequence>MPAEWEPQDGIWLSWPHDEDTFPELGAVEQAYREIIRVVTPHETVNLLVRDDEMEAHVRHLVQADHLTPGALKIHRIDYADVWFRDYGPTFLVNRERTGLAMVDWTFNAWGNKYPELRYDDIIPSMMNRNLGIPRFSPGVVMEGGSIDVNGRGTVLTTEQCLLSQNRNPGMARPAIERCLKEYLGCSHVIWLREGIAGDDTDGHIDDIARFVDERTIVCALEDNPDDENYAPLWENYRILQESRDQDGNPFNIITLPMPGYMGENGRLPASYANFLITNRAVLLPTFDDPYDRVAQRILMQAFPGRVVQGIDCRAMVHGLGTIHCVSQQQPAP</sequence>
<evidence type="ECO:0000256" key="1">
    <source>
        <dbReference type="ARBA" id="ARBA00022801"/>
    </source>
</evidence>
<dbReference type="EC" id="3.5.3.12" evidence="2"/>
<dbReference type="GO" id="GO:0004668">
    <property type="term" value="F:protein-arginine deiminase activity"/>
    <property type="evidence" value="ECO:0007669"/>
    <property type="project" value="InterPro"/>
</dbReference>
<dbReference type="SUPFAM" id="SSF55909">
    <property type="entry name" value="Pentein"/>
    <property type="match status" value="1"/>
</dbReference>
<protein>
    <submittedName>
        <fullName evidence="2">Agmatine deiminase</fullName>
        <ecNumber evidence="2">3.5.3.12</ecNumber>
    </submittedName>
</protein>
<evidence type="ECO:0000313" key="2">
    <source>
        <dbReference type="EMBL" id="KUG15473.1"/>
    </source>
</evidence>
<dbReference type="PANTHER" id="PTHR31377:SF0">
    <property type="entry name" value="AGMATINE DEIMINASE-RELATED"/>
    <property type="match status" value="1"/>
</dbReference>
<dbReference type="Gene3D" id="3.75.10.10">
    <property type="entry name" value="L-arginine/glycine Amidinotransferase, Chain A"/>
    <property type="match status" value="1"/>
</dbReference>
<name>A0A0W8F3S2_9ZZZZ</name>
<dbReference type="GO" id="GO:0009446">
    <property type="term" value="P:putrescine biosynthetic process"/>
    <property type="evidence" value="ECO:0007669"/>
    <property type="project" value="InterPro"/>
</dbReference>
<accession>A0A0W8F3S2</accession>
<dbReference type="PANTHER" id="PTHR31377">
    <property type="entry name" value="AGMATINE DEIMINASE-RELATED"/>
    <property type="match status" value="1"/>
</dbReference>
<dbReference type="Pfam" id="PF04371">
    <property type="entry name" value="PAD_porph"/>
    <property type="match status" value="1"/>
</dbReference>
<gene>
    <name evidence="2" type="ORF">ASZ90_014829</name>
</gene>
<proteinExistence type="predicted"/>
<comment type="caution">
    <text evidence="2">The sequence shown here is derived from an EMBL/GenBank/DDBJ whole genome shotgun (WGS) entry which is preliminary data.</text>
</comment>
<keyword evidence="1 2" id="KW-0378">Hydrolase</keyword>
<dbReference type="EMBL" id="LNQE01001553">
    <property type="protein sequence ID" value="KUG15473.1"/>
    <property type="molecule type" value="Genomic_DNA"/>
</dbReference>
<dbReference type="InterPro" id="IPR007466">
    <property type="entry name" value="Peptidyl-Arg-deiminase_porph"/>
</dbReference>
<dbReference type="GO" id="GO:0047632">
    <property type="term" value="F:agmatine deiminase activity"/>
    <property type="evidence" value="ECO:0007669"/>
    <property type="project" value="UniProtKB-EC"/>
</dbReference>